<evidence type="ECO:0000313" key="6">
    <source>
        <dbReference type="EMBL" id="KAG8367733.1"/>
    </source>
</evidence>
<evidence type="ECO:0000256" key="4">
    <source>
        <dbReference type="SAM" id="MobiDB-lite"/>
    </source>
</evidence>
<feature type="compositionally biased region" description="Pro residues" evidence="4">
    <location>
        <begin position="7"/>
        <end position="21"/>
    </location>
</feature>
<evidence type="ECO:0000256" key="3">
    <source>
        <dbReference type="ARBA" id="ARBA00022801"/>
    </source>
</evidence>
<gene>
    <name evidence="6" type="ORF">BUALT_Bualt16G0103600</name>
</gene>
<dbReference type="GO" id="GO:0004190">
    <property type="term" value="F:aspartic-type endopeptidase activity"/>
    <property type="evidence" value="ECO:0007669"/>
    <property type="project" value="InterPro"/>
</dbReference>
<dbReference type="PROSITE" id="PS51767">
    <property type="entry name" value="PEPTIDASE_A1"/>
    <property type="match status" value="1"/>
</dbReference>
<feature type="region of interest" description="Disordered" evidence="4">
    <location>
        <begin position="1"/>
        <end position="23"/>
    </location>
</feature>
<dbReference type="InterPro" id="IPR032861">
    <property type="entry name" value="TAXi_N"/>
</dbReference>
<dbReference type="GO" id="GO:0006508">
    <property type="term" value="P:proteolysis"/>
    <property type="evidence" value="ECO:0007669"/>
    <property type="project" value="UniProtKB-KW"/>
</dbReference>
<dbReference type="GO" id="GO:0005576">
    <property type="term" value="C:extracellular region"/>
    <property type="evidence" value="ECO:0007669"/>
    <property type="project" value="TreeGrafter"/>
</dbReference>
<dbReference type="Pfam" id="PF14543">
    <property type="entry name" value="TAXi_N"/>
    <property type="match status" value="1"/>
</dbReference>
<comment type="similarity">
    <text evidence="1">Belongs to the peptidase A1 family.</text>
</comment>
<evidence type="ECO:0000256" key="1">
    <source>
        <dbReference type="ARBA" id="ARBA00007447"/>
    </source>
</evidence>
<dbReference type="InterPro" id="IPR032799">
    <property type="entry name" value="TAXi_C"/>
</dbReference>
<dbReference type="PROSITE" id="PS00141">
    <property type="entry name" value="ASP_PROTEASE"/>
    <property type="match status" value="1"/>
</dbReference>
<dbReference type="InterPro" id="IPR001969">
    <property type="entry name" value="Aspartic_peptidase_AS"/>
</dbReference>
<evidence type="ECO:0000256" key="2">
    <source>
        <dbReference type="ARBA" id="ARBA00022670"/>
    </source>
</evidence>
<keyword evidence="3" id="KW-0378">Hydrolase</keyword>
<dbReference type="EMBL" id="WHWC01000016">
    <property type="protein sequence ID" value="KAG8367733.1"/>
    <property type="molecule type" value="Genomic_DNA"/>
</dbReference>
<protein>
    <recommendedName>
        <fullName evidence="5">Peptidase A1 domain-containing protein</fullName>
    </recommendedName>
</protein>
<dbReference type="AlphaFoldDB" id="A0AAV6WLD0"/>
<feature type="domain" description="Peptidase A1" evidence="5">
    <location>
        <begin position="1"/>
        <end position="295"/>
    </location>
</feature>
<proteinExistence type="inferred from homology"/>
<comment type="caution">
    <text evidence="6">The sequence shown here is derived from an EMBL/GenBank/DDBJ whole genome shotgun (WGS) entry which is preliminary data.</text>
</comment>
<dbReference type="InterPro" id="IPR033121">
    <property type="entry name" value="PEPTIDASE_A1"/>
</dbReference>
<dbReference type="InterPro" id="IPR051708">
    <property type="entry name" value="Plant_Aspart_Prot_A1"/>
</dbReference>
<dbReference type="SUPFAM" id="SSF50630">
    <property type="entry name" value="Acid proteases"/>
    <property type="match status" value="1"/>
</dbReference>
<organism evidence="6 7">
    <name type="scientific">Buddleja alternifolia</name>
    <dbReference type="NCBI Taxonomy" id="168488"/>
    <lineage>
        <taxon>Eukaryota</taxon>
        <taxon>Viridiplantae</taxon>
        <taxon>Streptophyta</taxon>
        <taxon>Embryophyta</taxon>
        <taxon>Tracheophyta</taxon>
        <taxon>Spermatophyta</taxon>
        <taxon>Magnoliopsida</taxon>
        <taxon>eudicotyledons</taxon>
        <taxon>Gunneridae</taxon>
        <taxon>Pentapetalae</taxon>
        <taxon>asterids</taxon>
        <taxon>lamiids</taxon>
        <taxon>Lamiales</taxon>
        <taxon>Scrophulariaceae</taxon>
        <taxon>Buddlejeae</taxon>
        <taxon>Buddleja</taxon>
    </lineage>
</organism>
<sequence>MKKSPAHPHPNPANPMPPIAKSPPMGGCRFKHHRYPFYKSQSQALDKFSKGHLATDAIQFAKSKEVNKILFGCSRSTNLYNNGVLGLGTNKILLVTQSGYSKFSYCLGDLSDPYYEFNRLVIGGDKIKLRGAQTPVVEQNHYFINLEQIKIGGRLIDMDMETFTRMPKNYTGGVVVDTGATYTLFPLEALETWESEIDNVLDLQGFELEADDRMRLCYRGVLNTDLSWFPSVEFIFQGNAVMDLAVQNLFHQVADQKFCLAFEPTKTLLFSLLGNLIQQYYYVAFDLKAKKLAFQMMECSTIDDKIRHDEL</sequence>
<keyword evidence="7" id="KW-1185">Reference proteome</keyword>
<keyword evidence="2" id="KW-0645">Protease</keyword>
<name>A0AAV6WLD0_9LAMI</name>
<dbReference type="InterPro" id="IPR021109">
    <property type="entry name" value="Peptidase_aspartic_dom_sf"/>
</dbReference>
<accession>A0AAV6WLD0</accession>
<evidence type="ECO:0000313" key="7">
    <source>
        <dbReference type="Proteomes" id="UP000826271"/>
    </source>
</evidence>
<dbReference type="Gene3D" id="2.40.70.10">
    <property type="entry name" value="Acid Proteases"/>
    <property type="match status" value="2"/>
</dbReference>
<reference evidence="6" key="1">
    <citation type="submission" date="2019-10" db="EMBL/GenBank/DDBJ databases">
        <authorList>
            <person name="Zhang R."/>
            <person name="Pan Y."/>
            <person name="Wang J."/>
            <person name="Ma R."/>
            <person name="Yu S."/>
        </authorList>
    </citation>
    <scope>NUCLEOTIDE SEQUENCE</scope>
    <source>
        <strain evidence="6">LA-IB0</strain>
        <tissue evidence="6">Leaf</tissue>
    </source>
</reference>
<evidence type="ECO:0000259" key="5">
    <source>
        <dbReference type="PROSITE" id="PS51767"/>
    </source>
</evidence>
<dbReference type="Pfam" id="PF14541">
    <property type="entry name" value="TAXi_C"/>
    <property type="match status" value="1"/>
</dbReference>
<dbReference type="Proteomes" id="UP000826271">
    <property type="component" value="Unassembled WGS sequence"/>
</dbReference>
<dbReference type="PANTHER" id="PTHR47967:SF14">
    <property type="entry name" value="EUKARYOTIC ASPARTYL PROTEASE FAMILY PROTEIN"/>
    <property type="match status" value="1"/>
</dbReference>
<dbReference type="PANTHER" id="PTHR47967">
    <property type="entry name" value="OS07G0603500 PROTEIN-RELATED"/>
    <property type="match status" value="1"/>
</dbReference>